<evidence type="ECO:0000313" key="2">
    <source>
        <dbReference type="EMBL" id="SUS06825.1"/>
    </source>
</evidence>
<feature type="region of interest" description="Disordered" evidence="1">
    <location>
        <begin position="16"/>
        <end position="60"/>
    </location>
</feature>
<organism evidence="2">
    <name type="scientific">metagenome</name>
    <dbReference type="NCBI Taxonomy" id="256318"/>
    <lineage>
        <taxon>unclassified sequences</taxon>
        <taxon>metagenomes</taxon>
    </lineage>
</organism>
<reference evidence="2" key="1">
    <citation type="submission" date="2018-07" db="EMBL/GenBank/DDBJ databases">
        <authorList>
            <person name="Quirk P.G."/>
            <person name="Krulwich T.A."/>
        </authorList>
    </citation>
    <scope>NUCLEOTIDE SEQUENCE</scope>
</reference>
<name>A0A380TEE7_9ZZZZ</name>
<dbReference type="EMBL" id="UIDG01000261">
    <property type="protein sequence ID" value="SUS06825.1"/>
    <property type="molecule type" value="Genomic_DNA"/>
</dbReference>
<sequence length="184" mass="19356">MSGTLRDRLSRWSRLKAEAAAGTAEAETRESAAMPEDGATVAEQQAAAVAEPAAEHPAEAAPELPDLATLTADSDYTVFLAAGVAEETRREALRILWRSDPVLANLSGLNDYDDDYRAIGTVQEVVETVYKAGAGYLEQLAAAADAESDDAAPPPAQREDIADAGEEAEAADGAERPDASRKEL</sequence>
<proteinExistence type="predicted"/>
<feature type="compositionally biased region" description="Low complexity" evidence="1">
    <location>
        <begin position="39"/>
        <end position="52"/>
    </location>
</feature>
<evidence type="ECO:0008006" key="3">
    <source>
        <dbReference type="Google" id="ProtNLM"/>
    </source>
</evidence>
<evidence type="ECO:0000256" key="1">
    <source>
        <dbReference type="SAM" id="MobiDB-lite"/>
    </source>
</evidence>
<accession>A0A380TEE7</accession>
<feature type="compositionally biased region" description="Basic and acidic residues" evidence="1">
    <location>
        <begin position="173"/>
        <end position="184"/>
    </location>
</feature>
<feature type="region of interest" description="Disordered" evidence="1">
    <location>
        <begin position="143"/>
        <end position="184"/>
    </location>
</feature>
<dbReference type="Pfam" id="PF11748">
    <property type="entry name" value="DUF3306"/>
    <property type="match status" value="1"/>
</dbReference>
<gene>
    <name evidence="2" type="ORF">DF3PB_3330003</name>
</gene>
<dbReference type="InterPro" id="IPR021735">
    <property type="entry name" value="DUF3306"/>
</dbReference>
<protein>
    <recommendedName>
        <fullName evidence="3">DUF3306 domain-containing protein</fullName>
    </recommendedName>
</protein>
<dbReference type="AlphaFoldDB" id="A0A380TEE7"/>
<feature type="compositionally biased region" description="Acidic residues" evidence="1">
    <location>
        <begin position="162"/>
        <end position="172"/>
    </location>
</feature>